<evidence type="ECO:0000313" key="1">
    <source>
        <dbReference type="EMBL" id="SCB78960.1"/>
    </source>
</evidence>
<name>A0A1C3Z9I6_9BACT</name>
<evidence type="ECO:0000313" key="2">
    <source>
        <dbReference type="Proteomes" id="UP000242818"/>
    </source>
</evidence>
<keyword evidence="2" id="KW-1185">Reference proteome</keyword>
<dbReference type="Proteomes" id="UP000242818">
    <property type="component" value="Unassembled WGS sequence"/>
</dbReference>
<organism evidence="1 2">
    <name type="scientific">Chitinophaga costaii</name>
    <dbReference type="NCBI Taxonomy" id="1335309"/>
    <lineage>
        <taxon>Bacteria</taxon>
        <taxon>Pseudomonadati</taxon>
        <taxon>Bacteroidota</taxon>
        <taxon>Chitinophagia</taxon>
        <taxon>Chitinophagales</taxon>
        <taxon>Chitinophagaceae</taxon>
        <taxon>Chitinophaga</taxon>
    </lineage>
</organism>
<gene>
    <name evidence="1" type="ORF">GA0116948_101295</name>
</gene>
<accession>A0A1C3Z9I6</accession>
<protein>
    <submittedName>
        <fullName evidence="1">Uncharacterized protein</fullName>
    </submittedName>
</protein>
<proteinExistence type="predicted"/>
<dbReference type="EMBL" id="FMAR01000001">
    <property type="protein sequence ID" value="SCB78960.1"/>
    <property type="molecule type" value="Genomic_DNA"/>
</dbReference>
<reference evidence="1 2" key="1">
    <citation type="submission" date="2016-08" db="EMBL/GenBank/DDBJ databases">
        <authorList>
            <person name="Seilhamer J.J."/>
        </authorList>
    </citation>
    <scope>NUCLEOTIDE SEQUENCE [LARGE SCALE GENOMIC DNA]</scope>
    <source>
        <strain evidence="1 2">A37T2</strain>
    </source>
</reference>
<sequence>MHSKKPSNWQMLKMKKPPKNGRLSFYPIPMKYNVVMGFMNDKF</sequence>
<dbReference type="AlphaFoldDB" id="A0A1C3Z9I6"/>